<dbReference type="EC" id="2.7.13.3" evidence="2"/>
<sequence>MKDIVRVSRAIANGDLSQKVTVDVCDELFDLKSTINTMVDALRTWTGELTRVTKEVGAQGGLDSRLEVVDVNTKADSLTTHLWDPPVYSKPVVQKNLTEAVTVDVRGEIAELKETMNKMVDQLHMFSAKSQSRNKVNNTDDERTAENPKTTASDYVVLNIPNDDNNDYDYDYGYGYGYDEISIGSTGKTAVEMSLFAKEVTRVARRVHSKGRLGRQAIVQGVDGMWKELAENVNMITGNLTSQIKTITAITTSAVHGDLSRKISDEVRCEIMQLKDTLNAMMAQLRAFASEVTRVALDVNTKDVLQKTKRPTETYCRVWKRILADINTLAVNLSTQLKLFSQDSAFPNRPFEVGVERGPRVGGVGVERGIRGLGLGLGLGVGGIRGNTGEIDSMKTKINQMVQSLLDSLHRNTCAREAAELANKSKSDFLANMSHEIRTPMNGIIGMTTMVLETDLKPSQREQLSIVKSLALELLVIINDILDISKIESGQLTIGATPFSLRASLFGLIKSLAYKGKDKASPEVEVFYEVDQQTPDWMVGDCQKLVQALTNLIKNAFKFTSKGQVCLKIRPLARRQDDQVAVLEFCVSDTGIGISADKLAGIFDMFSQVDSSSTRKYGGTGLGLSISKRLIEAMGGTIWVNSEPGVGSRFYFQVPFQLGDPSQEWSLPDQRTARRILYIQKQHKEKEEEEEEERAEGERAMMVHQCGRLNTTVICGLLSPFTNDDISNTAALCGAGTGTDTDIGGTTINTSASRGTGDINDIRVIKNSETNNSVSLFLDYQDNERNKKNHSQDEWAFDGVIVDSVDLVTHMRGLDRIRRHTPILVVSPTLERLDIKQCAGLGIEACLHRIHEFASLGTALEILFSNSSVGVSPIEPLNIDSVNHDNNKATDVMKDKEKLGMTERRKLSVLLVEDNLINQKVAVRMLEKAKHRVTVAQNGREAVDLHANSSSSRFDVVLMDIQMPVMGGFEATELIRKREGETHTRVPIIALTAHAMIGDREKCLAHGMDDHVSKPIRLQDLLSAIDRFCV</sequence>
<keyword evidence="13" id="KW-1185">Reference proteome</keyword>
<organism evidence="12 13">
    <name type="scientific">Phycomyces blakesleeanus</name>
    <dbReference type="NCBI Taxonomy" id="4837"/>
    <lineage>
        <taxon>Eukaryota</taxon>
        <taxon>Fungi</taxon>
        <taxon>Fungi incertae sedis</taxon>
        <taxon>Mucoromycota</taxon>
        <taxon>Mucoromycotina</taxon>
        <taxon>Mucoromycetes</taxon>
        <taxon>Mucorales</taxon>
        <taxon>Phycomycetaceae</taxon>
        <taxon>Phycomyces</taxon>
    </lineage>
</organism>
<evidence type="ECO:0000313" key="12">
    <source>
        <dbReference type="EMBL" id="KAL0073934.1"/>
    </source>
</evidence>
<evidence type="ECO:0000256" key="2">
    <source>
        <dbReference type="ARBA" id="ARBA00012438"/>
    </source>
</evidence>
<evidence type="ECO:0000256" key="7">
    <source>
        <dbReference type="PROSITE-ProRule" id="PRU00169"/>
    </source>
</evidence>
<evidence type="ECO:0000256" key="6">
    <source>
        <dbReference type="ARBA" id="ARBA00023012"/>
    </source>
</evidence>
<dbReference type="Pfam" id="PF02518">
    <property type="entry name" value="HATPase_c"/>
    <property type="match status" value="1"/>
</dbReference>
<feature type="domain" description="Response regulatory" evidence="10">
    <location>
        <begin position="908"/>
        <end position="1029"/>
    </location>
</feature>
<dbReference type="Pfam" id="PF00072">
    <property type="entry name" value="Response_reg"/>
    <property type="match status" value="1"/>
</dbReference>
<feature type="domain" description="HAMP" evidence="11">
    <location>
        <begin position="96"/>
        <end position="128"/>
    </location>
</feature>
<dbReference type="PANTHER" id="PTHR45339">
    <property type="entry name" value="HYBRID SIGNAL TRANSDUCTION HISTIDINE KINASE J"/>
    <property type="match status" value="1"/>
</dbReference>
<dbReference type="Pfam" id="PF00672">
    <property type="entry name" value="HAMP"/>
    <property type="match status" value="2"/>
</dbReference>
<protein>
    <recommendedName>
        <fullName evidence="2">histidine kinase</fullName>
        <ecNumber evidence="2">2.7.13.3</ecNumber>
    </recommendedName>
</protein>
<dbReference type="InterPro" id="IPR003660">
    <property type="entry name" value="HAMP_dom"/>
</dbReference>
<dbReference type="SUPFAM" id="SSF47384">
    <property type="entry name" value="Homodimeric domain of signal transducing histidine kinase"/>
    <property type="match status" value="1"/>
</dbReference>
<accession>A0ABR3AHG7</accession>
<evidence type="ECO:0000259" key="9">
    <source>
        <dbReference type="PROSITE" id="PS50109"/>
    </source>
</evidence>
<dbReference type="SUPFAM" id="SSF58104">
    <property type="entry name" value="Methyl-accepting chemotaxis protein (MCP) signaling domain"/>
    <property type="match status" value="1"/>
</dbReference>
<dbReference type="Gene3D" id="1.20.120.1530">
    <property type="match status" value="2"/>
</dbReference>
<name>A0ABR3AHG7_PHYBL</name>
<dbReference type="CDD" id="cd00082">
    <property type="entry name" value="HisKA"/>
    <property type="match status" value="1"/>
</dbReference>
<dbReference type="InterPro" id="IPR001789">
    <property type="entry name" value="Sig_transdc_resp-reg_receiver"/>
</dbReference>
<dbReference type="PRINTS" id="PR00344">
    <property type="entry name" value="BCTRLSENSOR"/>
</dbReference>
<dbReference type="CDD" id="cd06225">
    <property type="entry name" value="HAMP"/>
    <property type="match status" value="2"/>
</dbReference>
<evidence type="ECO:0000259" key="10">
    <source>
        <dbReference type="PROSITE" id="PS50110"/>
    </source>
</evidence>
<evidence type="ECO:0000256" key="3">
    <source>
        <dbReference type="ARBA" id="ARBA00022553"/>
    </source>
</evidence>
<feature type="domain" description="HAMP" evidence="11">
    <location>
        <begin position="1"/>
        <end position="47"/>
    </location>
</feature>
<comment type="catalytic activity">
    <reaction evidence="1">
        <text>ATP + protein L-histidine = ADP + protein N-phospho-L-histidine.</text>
        <dbReference type="EC" id="2.7.13.3"/>
    </reaction>
</comment>
<dbReference type="Gene3D" id="3.30.565.10">
    <property type="entry name" value="Histidine kinase-like ATPase, C-terminal domain"/>
    <property type="match status" value="1"/>
</dbReference>
<dbReference type="SUPFAM" id="SSF52172">
    <property type="entry name" value="CheY-like"/>
    <property type="match status" value="1"/>
</dbReference>
<dbReference type="SMART" id="SM00387">
    <property type="entry name" value="HATPase_c"/>
    <property type="match status" value="1"/>
</dbReference>
<dbReference type="PROSITE" id="PS50885">
    <property type="entry name" value="HAMP"/>
    <property type="match status" value="3"/>
</dbReference>
<dbReference type="InterPro" id="IPR036097">
    <property type="entry name" value="HisK_dim/P_sf"/>
</dbReference>
<evidence type="ECO:0000256" key="4">
    <source>
        <dbReference type="ARBA" id="ARBA00022679"/>
    </source>
</evidence>
<dbReference type="PANTHER" id="PTHR45339:SF1">
    <property type="entry name" value="HYBRID SIGNAL TRANSDUCTION HISTIDINE KINASE J"/>
    <property type="match status" value="1"/>
</dbReference>
<dbReference type="InterPro" id="IPR005467">
    <property type="entry name" value="His_kinase_dom"/>
</dbReference>
<dbReference type="InterPro" id="IPR003661">
    <property type="entry name" value="HisK_dim/P_dom"/>
</dbReference>
<dbReference type="InterPro" id="IPR011006">
    <property type="entry name" value="CheY-like_superfamily"/>
</dbReference>
<feature type="domain" description="Histidine kinase" evidence="9">
    <location>
        <begin position="432"/>
        <end position="658"/>
    </location>
</feature>
<keyword evidence="4" id="KW-0808">Transferase</keyword>
<dbReference type="SUPFAM" id="SSF55874">
    <property type="entry name" value="ATPase domain of HSP90 chaperone/DNA topoisomerase II/histidine kinase"/>
    <property type="match status" value="1"/>
</dbReference>
<comment type="caution">
    <text evidence="12">The sequence shown here is derived from an EMBL/GenBank/DDBJ whole genome shotgun (WGS) entry which is preliminary data.</text>
</comment>
<evidence type="ECO:0000256" key="1">
    <source>
        <dbReference type="ARBA" id="ARBA00000085"/>
    </source>
</evidence>
<proteinExistence type="predicted"/>
<evidence type="ECO:0000256" key="8">
    <source>
        <dbReference type="SAM" id="MobiDB-lite"/>
    </source>
</evidence>
<dbReference type="InterPro" id="IPR036890">
    <property type="entry name" value="HATPase_C_sf"/>
</dbReference>
<dbReference type="SMART" id="SM00304">
    <property type="entry name" value="HAMP"/>
    <property type="match status" value="3"/>
</dbReference>
<reference evidence="12 13" key="1">
    <citation type="submission" date="2024-04" db="EMBL/GenBank/DDBJ databases">
        <title>Symmetric and asymmetric DNA N6-adenine methylation regulates different biological responses in Mucorales.</title>
        <authorList>
            <consortium name="Lawrence Berkeley National Laboratory"/>
            <person name="Lax C."/>
            <person name="Mondo S.J."/>
            <person name="Osorio-Concepcion M."/>
            <person name="Muszewska A."/>
            <person name="Corrochano-Luque M."/>
            <person name="Gutierrez G."/>
            <person name="Riley R."/>
            <person name="Lipzen A."/>
            <person name="Guo J."/>
            <person name="Hundley H."/>
            <person name="Amirebrahimi M."/>
            <person name="Ng V."/>
            <person name="Lorenzo-Gutierrez D."/>
            <person name="Binder U."/>
            <person name="Yang J."/>
            <person name="Song Y."/>
            <person name="Canovas D."/>
            <person name="Navarro E."/>
            <person name="Freitag M."/>
            <person name="Gabaldon T."/>
            <person name="Grigoriev I.V."/>
            <person name="Corrochano L.M."/>
            <person name="Nicolas F.E."/>
            <person name="Garre V."/>
        </authorList>
    </citation>
    <scope>NUCLEOTIDE SEQUENCE [LARGE SCALE GENOMIC DNA]</scope>
    <source>
        <strain evidence="12 13">L51</strain>
    </source>
</reference>
<dbReference type="CDD" id="cd17546">
    <property type="entry name" value="REC_hyHK_CKI1_RcsC-like"/>
    <property type="match status" value="1"/>
</dbReference>
<evidence type="ECO:0000313" key="13">
    <source>
        <dbReference type="Proteomes" id="UP001448207"/>
    </source>
</evidence>
<keyword evidence="6" id="KW-0902">Two-component regulatory system</keyword>
<evidence type="ECO:0000259" key="11">
    <source>
        <dbReference type="PROSITE" id="PS50885"/>
    </source>
</evidence>
<dbReference type="SMART" id="SM00388">
    <property type="entry name" value="HisKA"/>
    <property type="match status" value="1"/>
</dbReference>
<feature type="domain" description="HAMP" evidence="11">
    <location>
        <begin position="238"/>
        <end position="290"/>
    </location>
</feature>
<keyword evidence="3 7" id="KW-0597">Phosphoprotein</keyword>
<dbReference type="Gene3D" id="3.40.50.2300">
    <property type="match status" value="1"/>
</dbReference>
<keyword evidence="5" id="KW-0418">Kinase</keyword>
<evidence type="ECO:0000256" key="5">
    <source>
        <dbReference type="ARBA" id="ARBA00022777"/>
    </source>
</evidence>
<dbReference type="Gene3D" id="1.10.287.130">
    <property type="match status" value="1"/>
</dbReference>
<dbReference type="PROSITE" id="PS50109">
    <property type="entry name" value="HIS_KIN"/>
    <property type="match status" value="1"/>
</dbReference>
<dbReference type="PROSITE" id="PS50110">
    <property type="entry name" value="RESPONSE_REGULATORY"/>
    <property type="match status" value="1"/>
</dbReference>
<dbReference type="Proteomes" id="UP001448207">
    <property type="component" value="Unassembled WGS sequence"/>
</dbReference>
<feature type="modified residue" description="4-aspartylphosphate" evidence="7">
    <location>
        <position position="960"/>
    </location>
</feature>
<dbReference type="EMBL" id="JBCLYO010000049">
    <property type="protein sequence ID" value="KAL0073934.1"/>
    <property type="molecule type" value="Genomic_DNA"/>
</dbReference>
<feature type="region of interest" description="Disordered" evidence="8">
    <location>
        <begin position="129"/>
        <end position="148"/>
    </location>
</feature>
<dbReference type="Pfam" id="PF00512">
    <property type="entry name" value="HisKA"/>
    <property type="match status" value="1"/>
</dbReference>
<gene>
    <name evidence="12" type="ORF">J3Q64DRAFT_1779788</name>
</gene>
<dbReference type="InterPro" id="IPR003594">
    <property type="entry name" value="HATPase_dom"/>
</dbReference>
<dbReference type="SMART" id="SM00448">
    <property type="entry name" value="REC"/>
    <property type="match status" value="1"/>
</dbReference>
<dbReference type="CDD" id="cd16922">
    <property type="entry name" value="HATPase_EvgS-ArcB-TorS-like"/>
    <property type="match status" value="1"/>
</dbReference>
<dbReference type="InterPro" id="IPR004358">
    <property type="entry name" value="Sig_transdc_His_kin-like_C"/>
</dbReference>